<proteinExistence type="predicted"/>
<dbReference type="AlphaFoldDB" id="A0A4Z2IVS8"/>
<keyword evidence="3" id="KW-1185">Reference proteome</keyword>
<evidence type="ECO:0000256" key="1">
    <source>
        <dbReference type="SAM" id="MobiDB-lite"/>
    </source>
</evidence>
<dbReference type="Proteomes" id="UP000314294">
    <property type="component" value="Unassembled WGS sequence"/>
</dbReference>
<protein>
    <submittedName>
        <fullName evidence="2">Uncharacterized protein</fullName>
    </submittedName>
</protein>
<feature type="region of interest" description="Disordered" evidence="1">
    <location>
        <begin position="60"/>
        <end position="85"/>
    </location>
</feature>
<sequence length="85" mass="9855">MTFTEERFPMTMTIMKTVRHMVCPATSIQSHIVSIHSPHNTRKTIRKEWKKSCMCQRGSVQLHAHHGEDEDDDGQHQSQITQSSH</sequence>
<comment type="caution">
    <text evidence="2">The sequence shown here is derived from an EMBL/GenBank/DDBJ whole genome shotgun (WGS) entry which is preliminary data.</text>
</comment>
<evidence type="ECO:0000313" key="3">
    <source>
        <dbReference type="Proteomes" id="UP000314294"/>
    </source>
</evidence>
<accession>A0A4Z2IVS8</accession>
<name>A0A4Z2IVS8_9TELE</name>
<gene>
    <name evidence="2" type="ORF">EYF80_008428</name>
</gene>
<organism evidence="2 3">
    <name type="scientific">Liparis tanakae</name>
    <name type="common">Tanaka's snailfish</name>
    <dbReference type="NCBI Taxonomy" id="230148"/>
    <lineage>
        <taxon>Eukaryota</taxon>
        <taxon>Metazoa</taxon>
        <taxon>Chordata</taxon>
        <taxon>Craniata</taxon>
        <taxon>Vertebrata</taxon>
        <taxon>Euteleostomi</taxon>
        <taxon>Actinopterygii</taxon>
        <taxon>Neopterygii</taxon>
        <taxon>Teleostei</taxon>
        <taxon>Neoteleostei</taxon>
        <taxon>Acanthomorphata</taxon>
        <taxon>Eupercaria</taxon>
        <taxon>Perciformes</taxon>
        <taxon>Cottioidei</taxon>
        <taxon>Cottales</taxon>
        <taxon>Liparidae</taxon>
        <taxon>Liparis</taxon>
    </lineage>
</organism>
<reference evidence="2 3" key="1">
    <citation type="submission" date="2019-03" db="EMBL/GenBank/DDBJ databases">
        <title>First draft genome of Liparis tanakae, snailfish: a comprehensive survey of snailfish specific genes.</title>
        <authorList>
            <person name="Kim W."/>
            <person name="Song I."/>
            <person name="Jeong J.-H."/>
            <person name="Kim D."/>
            <person name="Kim S."/>
            <person name="Ryu S."/>
            <person name="Song J.Y."/>
            <person name="Lee S.K."/>
        </authorList>
    </citation>
    <scope>NUCLEOTIDE SEQUENCE [LARGE SCALE GENOMIC DNA]</scope>
    <source>
        <tissue evidence="2">Muscle</tissue>
    </source>
</reference>
<dbReference type="EMBL" id="SRLO01000047">
    <property type="protein sequence ID" value="TNN81372.1"/>
    <property type="molecule type" value="Genomic_DNA"/>
</dbReference>
<evidence type="ECO:0000313" key="2">
    <source>
        <dbReference type="EMBL" id="TNN81372.1"/>
    </source>
</evidence>